<dbReference type="GO" id="GO:0016020">
    <property type="term" value="C:membrane"/>
    <property type="evidence" value="ECO:0007669"/>
    <property type="project" value="InterPro"/>
</dbReference>
<evidence type="ECO:0000259" key="7">
    <source>
        <dbReference type="PROSITE" id="PS50885"/>
    </source>
</evidence>
<gene>
    <name evidence="8" type="ORF">H8E19_03140</name>
</gene>
<dbReference type="PROSITE" id="PS50111">
    <property type="entry name" value="CHEMOTAXIS_TRANSDUC_2"/>
    <property type="match status" value="1"/>
</dbReference>
<feature type="transmembrane region" description="Helical" evidence="5">
    <location>
        <begin position="289"/>
        <end position="311"/>
    </location>
</feature>
<evidence type="ECO:0000256" key="2">
    <source>
        <dbReference type="ARBA" id="ARBA00029447"/>
    </source>
</evidence>
<dbReference type="InterPro" id="IPR003660">
    <property type="entry name" value="HAMP_dom"/>
</dbReference>
<proteinExistence type="inferred from homology"/>
<dbReference type="PROSITE" id="PS50885">
    <property type="entry name" value="HAMP"/>
    <property type="match status" value="1"/>
</dbReference>
<dbReference type="CDD" id="cd11386">
    <property type="entry name" value="MCP_signal"/>
    <property type="match status" value="1"/>
</dbReference>
<keyword evidence="5" id="KW-0472">Membrane</keyword>
<comment type="caution">
    <text evidence="8">The sequence shown here is derived from an EMBL/GenBank/DDBJ whole genome shotgun (WGS) entry which is preliminary data.</text>
</comment>
<dbReference type="SMART" id="SM00304">
    <property type="entry name" value="HAMP"/>
    <property type="match status" value="1"/>
</dbReference>
<dbReference type="InterPro" id="IPR004089">
    <property type="entry name" value="MCPsignal_dom"/>
</dbReference>
<dbReference type="CDD" id="cd06225">
    <property type="entry name" value="HAMP"/>
    <property type="match status" value="1"/>
</dbReference>
<dbReference type="Gene3D" id="3.30.450.20">
    <property type="entry name" value="PAS domain"/>
    <property type="match status" value="1"/>
</dbReference>
<keyword evidence="5" id="KW-1133">Transmembrane helix</keyword>
<dbReference type="PANTHER" id="PTHR32089:SF120">
    <property type="entry name" value="METHYL-ACCEPTING CHEMOTAXIS PROTEIN TLPQ"/>
    <property type="match status" value="1"/>
</dbReference>
<dbReference type="EMBL" id="JACNJD010000130">
    <property type="protein sequence ID" value="MBC8176374.1"/>
    <property type="molecule type" value="Genomic_DNA"/>
</dbReference>
<evidence type="ECO:0000256" key="4">
    <source>
        <dbReference type="SAM" id="Coils"/>
    </source>
</evidence>
<evidence type="ECO:0000259" key="6">
    <source>
        <dbReference type="PROSITE" id="PS50111"/>
    </source>
</evidence>
<protein>
    <submittedName>
        <fullName evidence="8">HAMP domain-containing protein</fullName>
    </submittedName>
</protein>
<dbReference type="SUPFAM" id="SSF58104">
    <property type="entry name" value="Methyl-accepting chemotaxis protein (MCP) signaling domain"/>
    <property type="match status" value="1"/>
</dbReference>
<keyword evidence="4" id="KW-0175">Coiled coil</keyword>
<accession>A0A8J6MX34</accession>
<feature type="domain" description="Methyl-accepting transducer" evidence="6">
    <location>
        <begin position="411"/>
        <end position="647"/>
    </location>
</feature>
<feature type="transmembrane region" description="Helical" evidence="5">
    <location>
        <begin position="323"/>
        <end position="344"/>
    </location>
</feature>
<dbReference type="PROSITE" id="PS51257">
    <property type="entry name" value="PROKAR_LIPOPROTEIN"/>
    <property type="match status" value="1"/>
</dbReference>
<organism evidence="8 9">
    <name type="scientific">Candidatus Desulfacyla euxinica</name>
    <dbReference type="NCBI Taxonomy" id="2841693"/>
    <lineage>
        <taxon>Bacteria</taxon>
        <taxon>Deltaproteobacteria</taxon>
        <taxon>Candidatus Desulfacyla</taxon>
    </lineage>
</organism>
<sequence length="684" mass="74836">MNLTLKLKILLMVGIITLASLLGCILLINNARVIGNSLRIETENHIKALIGRNAERIGSAMLLMERNADDLATAGEVFFAICKATNQDITEQIKEYLVNNFKKLPGAIGGGLWYEPYALFDKKRNYGPYVYRENDQVFFTWDLNTTTYDYHNQAWYRLAIPKGWDRSQKRPLRIYWTDPYFDEAATKALMITVDALMHDQQGRLIGLSTVDFSLGDLKDMVARMTVTPSSLPFAVDLSSGLLISFPADSSKVLSKIDDLGWGEELEKVKDVKPGEVVVNLLSIRGSNFLLFYTVTSAGTALGILAPCEELYAHINELNRSSMYTSFIVILVQIILYLLIALFMVRRICNPISKLTDVAQEIAEGDLTGASKSLSVIKHISPSDRDETGRLLAAFQGMNRNLNALFGQVQRSGTQVASSSTQIAASSKQIQATINDQATSTNQASVSSKQISATANALADTMNEVVTAASETADLAGSGQAGLEDMEKSMQGVLKGTESVSVKLGEIKENALNIGSIVSTITRVADQTNLLSLNAAIEAEKAGEYGLGFSVVAREIRRLADQTSVAVLDIEDMVNRMEASVSAGATEMDAFSQQVSSAVNKINKTGKQLDGIMERVRTLSPRFQTVNEGMEAQSNSAGQISETMNHLNIVTHNTLEALQEFNLAAEYLREAAQDLQDEVSRFKVN</sequence>
<reference evidence="8 9" key="1">
    <citation type="submission" date="2020-08" db="EMBL/GenBank/DDBJ databases">
        <title>Bridging the membrane lipid divide: bacteria of the FCB group superphylum have the potential to synthesize archaeal ether lipids.</title>
        <authorList>
            <person name="Villanueva L."/>
            <person name="Von Meijenfeldt F.A.B."/>
            <person name="Westbye A.B."/>
            <person name="Yadav S."/>
            <person name="Hopmans E.C."/>
            <person name="Dutilh B.E."/>
            <person name="Sinninghe Damste J.S."/>
        </authorList>
    </citation>
    <scope>NUCLEOTIDE SEQUENCE [LARGE SCALE GENOMIC DNA]</scope>
    <source>
        <strain evidence="8">NIOZ-UU27</strain>
    </source>
</reference>
<dbReference type="AlphaFoldDB" id="A0A8J6MX34"/>
<dbReference type="GO" id="GO:0007165">
    <property type="term" value="P:signal transduction"/>
    <property type="evidence" value="ECO:0007669"/>
    <property type="project" value="UniProtKB-KW"/>
</dbReference>
<evidence type="ECO:0000256" key="5">
    <source>
        <dbReference type="SAM" id="Phobius"/>
    </source>
</evidence>
<keyword evidence="5" id="KW-0812">Transmembrane</keyword>
<dbReference type="Pfam" id="PF00015">
    <property type="entry name" value="MCPsignal"/>
    <property type="match status" value="1"/>
</dbReference>
<dbReference type="Gene3D" id="1.10.287.950">
    <property type="entry name" value="Methyl-accepting chemotaxis protein"/>
    <property type="match status" value="1"/>
</dbReference>
<dbReference type="Proteomes" id="UP000650524">
    <property type="component" value="Unassembled WGS sequence"/>
</dbReference>
<feature type="domain" description="HAMP" evidence="7">
    <location>
        <begin position="345"/>
        <end position="406"/>
    </location>
</feature>
<evidence type="ECO:0000256" key="3">
    <source>
        <dbReference type="PROSITE-ProRule" id="PRU00284"/>
    </source>
</evidence>
<feature type="coiled-coil region" evidence="4">
    <location>
        <begin position="657"/>
        <end position="684"/>
    </location>
</feature>
<evidence type="ECO:0000313" key="9">
    <source>
        <dbReference type="Proteomes" id="UP000650524"/>
    </source>
</evidence>
<keyword evidence="1 3" id="KW-0807">Transducer</keyword>
<dbReference type="Pfam" id="PF00672">
    <property type="entry name" value="HAMP"/>
    <property type="match status" value="1"/>
</dbReference>
<dbReference type="PANTHER" id="PTHR32089">
    <property type="entry name" value="METHYL-ACCEPTING CHEMOTAXIS PROTEIN MCPB"/>
    <property type="match status" value="1"/>
</dbReference>
<dbReference type="CDD" id="cd12913">
    <property type="entry name" value="PDC1_MCP_like"/>
    <property type="match status" value="1"/>
</dbReference>
<dbReference type="Pfam" id="PF22673">
    <property type="entry name" value="MCP-like_PDC_1"/>
    <property type="match status" value="1"/>
</dbReference>
<comment type="similarity">
    <text evidence="2">Belongs to the methyl-accepting chemotaxis (MCP) protein family.</text>
</comment>
<name>A0A8J6MX34_9DELT</name>
<dbReference type="SMART" id="SM00283">
    <property type="entry name" value="MA"/>
    <property type="match status" value="1"/>
</dbReference>
<feature type="transmembrane region" description="Helical" evidence="5">
    <location>
        <begin position="7"/>
        <end position="28"/>
    </location>
</feature>
<evidence type="ECO:0000313" key="8">
    <source>
        <dbReference type="EMBL" id="MBC8176374.1"/>
    </source>
</evidence>
<evidence type="ECO:0000256" key="1">
    <source>
        <dbReference type="ARBA" id="ARBA00023224"/>
    </source>
</evidence>